<dbReference type="InterPro" id="IPR001110">
    <property type="entry name" value="UPF0012_CS"/>
</dbReference>
<dbReference type="Gene3D" id="3.60.110.10">
    <property type="entry name" value="Carbon-nitrogen hydrolase"/>
    <property type="match status" value="1"/>
</dbReference>
<reference evidence="4 5" key="1">
    <citation type="submission" date="2018-11" db="EMBL/GenBank/DDBJ databases">
        <title>Genome sequencing and assembly of Anaerosphaera sp. nov., GS7-6-2.</title>
        <authorList>
            <person name="Rettenmaier R."/>
            <person name="Liebl W."/>
            <person name="Zverlov V."/>
        </authorList>
    </citation>
    <scope>NUCLEOTIDE SEQUENCE [LARGE SCALE GENOMIC DNA]</scope>
    <source>
        <strain evidence="4 5">GS7-6-2</strain>
    </source>
</reference>
<name>A0A437S5A1_9FIRM</name>
<comment type="similarity">
    <text evidence="1">Belongs to the carbon-nitrogen hydrolase superfamily. NIT1/NIT2 family.</text>
</comment>
<dbReference type="Proteomes" id="UP000288812">
    <property type="component" value="Unassembled WGS sequence"/>
</dbReference>
<dbReference type="PANTHER" id="PTHR23088">
    <property type="entry name" value="NITRILASE-RELATED"/>
    <property type="match status" value="1"/>
</dbReference>
<dbReference type="GO" id="GO:0016811">
    <property type="term" value="F:hydrolase activity, acting on carbon-nitrogen (but not peptide) bonds, in linear amides"/>
    <property type="evidence" value="ECO:0007669"/>
    <property type="project" value="InterPro"/>
</dbReference>
<sequence>MNKYSIGLIQLDTQDNLEENLNKIKYYIEEASTKGCKLVALPENSNYIGKDPSAHAENIPDGKTFNFLANLAIKNQIWIHAGSIYEKSNEYDRPSNTSFIINPKGELMSKYVKLHPFDVTIENGPTIKESNKIMPGEEIVVLDTKELGTWGMSICYDMRFPELYRLMVLEGAEILFVPSNFTINTGKDHWETLLRARAIENGAYVIAAAQIGKKPKFQAYAKSLVVDPWGDIIAKSSDFEGLTTAEINLDYVKAIRQQVGTLENRRIDRYKLIKL</sequence>
<dbReference type="AlphaFoldDB" id="A0A437S5A1"/>
<gene>
    <name evidence="4" type="ORF">EF514_08465</name>
</gene>
<protein>
    <submittedName>
        <fullName evidence="4">Carbon-nitrogen hydrolase family protein</fullName>
    </submittedName>
</protein>
<dbReference type="OrthoDB" id="9811121at2"/>
<keyword evidence="5" id="KW-1185">Reference proteome</keyword>
<dbReference type="RefSeq" id="WP_127725004.1">
    <property type="nucleotide sequence ID" value="NZ_RLIH01000013.1"/>
</dbReference>
<evidence type="ECO:0000256" key="1">
    <source>
        <dbReference type="ARBA" id="ARBA00010613"/>
    </source>
</evidence>
<evidence type="ECO:0000256" key="2">
    <source>
        <dbReference type="ARBA" id="ARBA00022801"/>
    </source>
</evidence>
<evidence type="ECO:0000313" key="4">
    <source>
        <dbReference type="EMBL" id="RVU54205.1"/>
    </source>
</evidence>
<dbReference type="EMBL" id="RLIH01000013">
    <property type="protein sequence ID" value="RVU54205.1"/>
    <property type="molecule type" value="Genomic_DNA"/>
</dbReference>
<organism evidence="4 5">
    <name type="scientific">Anaerosphaera multitolerans</name>
    <dbReference type="NCBI Taxonomy" id="2487351"/>
    <lineage>
        <taxon>Bacteria</taxon>
        <taxon>Bacillati</taxon>
        <taxon>Bacillota</taxon>
        <taxon>Tissierellia</taxon>
        <taxon>Tissierellales</taxon>
        <taxon>Peptoniphilaceae</taxon>
        <taxon>Anaerosphaera</taxon>
    </lineage>
</organism>
<dbReference type="InterPro" id="IPR036526">
    <property type="entry name" value="C-N_Hydrolase_sf"/>
</dbReference>
<dbReference type="InterPro" id="IPR003010">
    <property type="entry name" value="C-N_Hydrolase"/>
</dbReference>
<dbReference type="PROSITE" id="PS50263">
    <property type="entry name" value="CN_HYDROLASE"/>
    <property type="match status" value="1"/>
</dbReference>
<dbReference type="CDD" id="cd07572">
    <property type="entry name" value="nit"/>
    <property type="match status" value="1"/>
</dbReference>
<comment type="caution">
    <text evidence="4">The sequence shown here is derived from an EMBL/GenBank/DDBJ whole genome shotgun (WGS) entry which is preliminary data.</text>
</comment>
<dbReference type="PROSITE" id="PS01227">
    <property type="entry name" value="UPF0012"/>
    <property type="match status" value="1"/>
</dbReference>
<proteinExistence type="inferred from homology"/>
<keyword evidence="2 4" id="KW-0378">Hydrolase</keyword>
<dbReference type="Pfam" id="PF00795">
    <property type="entry name" value="CN_hydrolase"/>
    <property type="match status" value="1"/>
</dbReference>
<dbReference type="SUPFAM" id="SSF56317">
    <property type="entry name" value="Carbon-nitrogen hydrolase"/>
    <property type="match status" value="1"/>
</dbReference>
<feature type="domain" description="CN hydrolase" evidence="3">
    <location>
        <begin position="4"/>
        <end position="249"/>
    </location>
</feature>
<evidence type="ECO:0000313" key="5">
    <source>
        <dbReference type="Proteomes" id="UP000288812"/>
    </source>
</evidence>
<accession>A0A437S5A1</accession>
<evidence type="ECO:0000259" key="3">
    <source>
        <dbReference type="PROSITE" id="PS50263"/>
    </source>
</evidence>
<dbReference type="PANTHER" id="PTHR23088:SF27">
    <property type="entry name" value="DEAMINATED GLUTATHIONE AMIDASE"/>
    <property type="match status" value="1"/>
</dbReference>
<dbReference type="InterPro" id="IPR045254">
    <property type="entry name" value="Nit1/2_C-N_Hydrolase"/>
</dbReference>